<dbReference type="GO" id="GO:0030145">
    <property type="term" value="F:manganese ion binding"/>
    <property type="evidence" value="ECO:0007669"/>
    <property type="project" value="TreeGrafter"/>
</dbReference>
<feature type="binding site" evidence="9">
    <location>
        <position position="204"/>
    </location>
    <ligand>
        <name>1-deoxy-D-xylulose 5-phosphate</name>
        <dbReference type="ChEBI" id="CHEBI:57792"/>
    </ligand>
</feature>
<dbReference type="SUPFAM" id="SSF51735">
    <property type="entry name" value="NAD(P)-binding Rossmann-fold domains"/>
    <property type="match status" value="1"/>
</dbReference>
<evidence type="ECO:0000313" key="14">
    <source>
        <dbReference type="EMBL" id="CAA9577108.1"/>
    </source>
</evidence>
<feature type="binding site" evidence="9">
    <location>
        <position position="217"/>
    </location>
    <ligand>
        <name>1-deoxy-D-xylulose 5-phosphate</name>
        <dbReference type="ChEBI" id="CHEBI:57792"/>
    </ligand>
</feature>
<evidence type="ECO:0000256" key="6">
    <source>
        <dbReference type="ARBA" id="ARBA00023211"/>
    </source>
</evidence>
<reference evidence="14" key="1">
    <citation type="submission" date="2020-02" db="EMBL/GenBank/DDBJ databases">
        <authorList>
            <person name="Meier V. D."/>
        </authorList>
    </citation>
    <scope>NUCLEOTIDE SEQUENCE</scope>
    <source>
        <strain evidence="14">AVDCRST_MAG19</strain>
    </source>
</reference>
<dbReference type="EC" id="1.1.1.267" evidence="9"/>
<dbReference type="InterPro" id="IPR003821">
    <property type="entry name" value="DXP_reductoisomerase"/>
</dbReference>
<comment type="caution">
    <text evidence="9">Lacks conserved residue(s) required for the propagation of feature annotation.</text>
</comment>
<dbReference type="SUPFAM" id="SSF55347">
    <property type="entry name" value="Glyceraldehyde-3-phosphate dehydrogenase-like, C-terminal domain"/>
    <property type="match status" value="1"/>
</dbReference>
<feature type="binding site" evidence="9">
    <location>
        <position position="181"/>
    </location>
    <ligand>
        <name>1-deoxy-D-xylulose 5-phosphate</name>
        <dbReference type="ChEBI" id="CHEBI:57792"/>
    </ligand>
</feature>
<feature type="binding site" evidence="9">
    <location>
        <position position="226"/>
    </location>
    <ligand>
        <name>Mn(2+)</name>
        <dbReference type="ChEBI" id="CHEBI:29035"/>
    </ligand>
</feature>
<evidence type="ECO:0000256" key="9">
    <source>
        <dbReference type="HAMAP-Rule" id="MF_00183"/>
    </source>
</evidence>
<keyword evidence="3 9" id="KW-0479">Metal-binding</keyword>
<comment type="catalytic activity">
    <reaction evidence="8">
        <text>2-C-methyl-D-erythritol 4-phosphate + NADP(+) = 1-deoxy-D-xylulose 5-phosphate + NADPH + H(+)</text>
        <dbReference type="Rhea" id="RHEA:13717"/>
        <dbReference type="ChEBI" id="CHEBI:15378"/>
        <dbReference type="ChEBI" id="CHEBI:57783"/>
        <dbReference type="ChEBI" id="CHEBI:57792"/>
        <dbReference type="ChEBI" id="CHEBI:58262"/>
        <dbReference type="ChEBI" id="CHEBI:58349"/>
        <dbReference type="EC" id="1.1.1.267"/>
    </reaction>
    <physiologicalReaction direction="right-to-left" evidence="8">
        <dbReference type="Rhea" id="RHEA:13719"/>
    </physiologicalReaction>
</comment>
<dbReference type="InterPro" id="IPR036291">
    <property type="entry name" value="NAD(P)-bd_dom_sf"/>
</dbReference>
<comment type="function">
    <text evidence="9">Catalyzes the NADPH-dependent rearrangement and reduction of 1-deoxy-D-xylulose-5-phosphate (DXP) to 2-C-methyl-D-erythritol 4-phosphate (MEP).</text>
</comment>
<evidence type="ECO:0000256" key="4">
    <source>
        <dbReference type="ARBA" id="ARBA00022857"/>
    </source>
</evidence>
<dbReference type="NCBIfam" id="NF009114">
    <property type="entry name" value="PRK12464.1"/>
    <property type="match status" value="1"/>
</dbReference>
<feature type="binding site" evidence="9">
    <location>
        <position position="222"/>
    </location>
    <ligand>
        <name>1-deoxy-D-xylulose 5-phosphate</name>
        <dbReference type="ChEBI" id="CHEBI:57792"/>
    </ligand>
</feature>
<keyword evidence="7 9" id="KW-0414">Isoprene biosynthesis</keyword>
<dbReference type="InterPro" id="IPR036169">
    <property type="entry name" value="DXPR_C_sf"/>
</dbReference>
<sequence>MTQREGEGAPVPGPTGVAVLGSTGSVGRQTLQVIEHHPDRFRVVALAAGANASLLREQVRRHRPDLVALGAPDPDWPAELGPIEVGTEALIAAATHPSAEIVVVASSGHAAILPTHRAIAAGKTIALANKETIVCAGELIVPFAAERGVSIRPVDSEHSAIWQSLGSTPLREVSRLILTASGGPFRSTPAAEMAAVTARDALAHPTWSMGGKITIDSALLMNKGLEVIEARWLFGVPDARIDVLIHPESIVHSLVEFVDGSQIAQLGLPDMRLPIQYALTFPERVAGPHEPLSLASIGALHFEVPDEARFPSLALARRAGNAGATYPTVLSAADEVAVDAFLAGRLRFVEIPEVVSRTLDAHRPEGPLDFDAIMAADVWARSEAAAAVATLNRGAV</sequence>
<dbReference type="InterPro" id="IPR026877">
    <property type="entry name" value="DXPR_C"/>
</dbReference>
<feature type="binding site" evidence="9">
    <location>
        <position position="130"/>
    </location>
    <ligand>
        <name>1-deoxy-D-xylulose 5-phosphate</name>
        <dbReference type="ChEBI" id="CHEBI:57792"/>
    </ligand>
</feature>
<feature type="binding site" evidence="9">
    <location>
        <position position="157"/>
    </location>
    <ligand>
        <name>1-deoxy-D-xylulose 5-phosphate</name>
        <dbReference type="ChEBI" id="CHEBI:57792"/>
    </ligand>
</feature>
<feature type="binding site" evidence="9">
    <location>
        <position position="226"/>
    </location>
    <ligand>
        <name>1-deoxy-D-xylulose 5-phosphate</name>
        <dbReference type="ChEBI" id="CHEBI:57792"/>
    </ligand>
</feature>
<feature type="binding site" evidence="9">
    <location>
        <position position="129"/>
    </location>
    <ligand>
        <name>NADPH</name>
        <dbReference type="ChEBI" id="CHEBI:57783"/>
    </ligand>
</feature>
<dbReference type="HAMAP" id="MF_00183">
    <property type="entry name" value="DXP_reductoisom"/>
    <property type="match status" value="1"/>
</dbReference>
<dbReference type="Pfam" id="PF13288">
    <property type="entry name" value="DXPR_C"/>
    <property type="match status" value="1"/>
</dbReference>
<feature type="domain" description="DXP reductoisomerase C-terminal" evidence="13">
    <location>
        <begin position="266"/>
        <end position="382"/>
    </location>
</feature>
<dbReference type="GO" id="GO:0051484">
    <property type="term" value="P:isopentenyl diphosphate biosynthetic process, methylerythritol 4-phosphate pathway involved in terpenoid biosynthetic process"/>
    <property type="evidence" value="ECO:0007669"/>
    <property type="project" value="UniProtKB-ARBA"/>
</dbReference>
<evidence type="ECO:0000259" key="12">
    <source>
        <dbReference type="Pfam" id="PF08436"/>
    </source>
</evidence>
<dbReference type="FunFam" id="3.40.50.720:FF:000045">
    <property type="entry name" value="1-deoxy-D-xylulose 5-phosphate reductoisomerase"/>
    <property type="match status" value="1"/>
</dbReference>
<feature type="binding site" evidence="9">
    <location>
        <position position="24"/>
    </location>
    <ligand>
        <name>NADPH</name>
        <dbReference type="ChEBI" id="CHEBI:57783"/>
    </ligand>
</feature>
<proteinExistence type="inferred from homology"/>
<evidence type="ECO:0000256" key="3">
    <source>
        <dbReference type="ARBA" id="ARBA00022723"/>
    </source>
</evidence>
<evidence type="ECO:0000256" key="7">
    <source>
        <dbReference type="ARBA" id="ARBA00023229"/>
    </source>
</evidence>
<feature type="binding site" evidence="9">
    <location>
        <position position="26"/>
    </location>
    <ligand>
        <name>NADPH</name>
        <dbReference type="ChEBI" id="CHEBI:57783"/>
    </ligand>
</feature>
<keyword evidence="14" id="KW-0413">Isomerase</keyword>
<dbReference type="InterPro" id="IPR013512">
    <property type="entry name" value="DXP_reductoisomerase_N"/>
</dbReference>
<name>A0A6J4VEM7_9BACT</name>
<evidence type="ECO:0000256" key="8">
    <source>
        <dbReference type="ARBA" id="ARBA00048543"/>
    </source>
</evidence>
<keyword evidence="6 9" id="KW-0464">Manganese</keyword>
<keyword evidence="4 9" id="KW-0521">NADP</keyword>
<feature type="domain" description="1-deoxy-D-xylulose 5-phosphate reductoisomerase C-terminal" evidence="12">
    <location>
        <begin position="151"/>
        <end position="234"/>
    </location>
</feature>
<dbReference type="Pfam" id="PF08436">
    <property type="entry name" value="DXP_redisom_C"/>
    <property type="match status" value="1"/>
</dbReference>
<feature type="binding site" evidence="9">
    <location>
        <position position="25"/>
    </location>
    <ligand>
        <name>NADPH</name>
        <dbReference type="ChEBI" id="CHEBI:57783"/>
    </ligand>
</feature>
<evidence type="ECO:0000256" key="10">
    <source>
        <dbReference type="SAM" id="MobiDB-lite"/>
    </source>
</evidence>
<evidence type="ECO:0000256" key="1">
    <source>
        <dbReference type="ARBA" id="ARBA00005094"/>
    </source>
</evidence>
<dbReference type="PIRSF" id="PIRSF006205">
    <property type="entry name" value="Dxp_reductismrs"/>
    <property type="match status" value="1"/>
</dbReference>
<dbReference type="NCBIfam" id="TIGR00243">
    <property type="entry name" value="Dxr"/>
    <property type="match status" value="1"/>
</dbReference>
<keyword evidence="5 9" id="KW-0560">Oxidoreductase</keyword>
<comment type="pathway">
    <text evidence="1 9">Isoprenoid biosynthesis; isopentenyl diphosphate biosynthesis via DXP pathway; isopentenyl diphosphate from 1-deoxy-D-xylulose 5-phosphate: step 1/6.</text>
</comment>
<accession>A0A6J4VEM7</accession>
<dbReference type="Pfam" id="PF02670">
    <property type="entry name" value="DXP_reductoisom"/>
    <property type="match status" value="1"/>
</dbReference>
<evidence type="ECO:0000259" key="11">
    <source>
        <dbReference type="Pfam" id="PF02670"/>
    </source>
</evidence>
<feature type="binding site" evidence="9">
    <location>
        <position position="49"/>
    </location>
    <ligand>
        <name>NADPH</name>
        <dbReference type="ChEBI" id="CHEBI:57783"/>
    </ligand>
</feature>
<protein>
    <recommendedName>
        <fullName evidence="9">1-deoxy-D-xylulose 5-phosphate reductoisomerase</fullName>
        <shortName evidence="9">DXP reductoisomerase</shortName>
        <ecNumber evidence="9">1.1.1.267</ecNumber>
    </recommendedName>
    <alternativeName>
        <fullName evidence="9">1-deoxyxylulose-5-phosphate reductoisomerase</fullName>
    </alternativeName>
    <alternativeName>
        <fullName evidence="9">2-C-methyl-D-erythritol 4-phosphate synthase</fullName>
    </alternativeName>
</protein>
<feature type="domain" description="1-deoxy-D-xylulose 5-phosphate reductoisomerase N-terminal" evidence="11">
    <location>
        <begin position="17"/>
        <end position="137"/>
    </location>
</feature>
<feature type="binding site" evidence="9">
    <location>
        <position position="223"/>
    </location>
    <ligand>
        <name>1-deoxy-D-xylulose 5-phosphate</name>
        <dbReference type="ChEBI" id="CHEBI:57792"/>
    </ligand>
</feature>
<evidence type="ECO:0000256" key="2">
    <source>
        <dbReference type="ARBA" id="ARBA00006825"/>
    </source>
</evidence>
<dbReference type="PANTHER" id="PTHR30525:SF0">
    <property type="entry name" value="1-DEOXY-D-XYLULOSE 5-PHOSPHATE REDUCTOISOMERASE, CHLOROPLASTIC"/>
    <property type="match status" value="1"/>
</dbReference>
<feature type="binding site" evidence="9">
    <location>
        <position position="210"/>
    </location>
    <ligand>
        <name>NADPH</name>
        <dbReference type="ChEBI" id="CHEBI:57783"/>
    </ligand>
</feature>
<dbReference type="Gene3D" id="3.40.50.720">
    <property type="entry name" value="NAD(P)-binding Rossmann-like Domain"/>
    <property type="match status" value="1"/>
</dbReference>
<gene>
    <name evidence="9" type="primary">dxr</name>
    <name evidence="14" type="ORF">AVDCRST_MAG19-3522</name>
</gene>
<feature type="binding site" evidence="9">
    <location>
        <position position="156"/>
    </location>
    <ligand>
        <name>1-deoxy-D-xylulose 5-phosphate</name>
        <dbReference type="ChEBI" id="CHEBI:57792"/>
    </ligand>
</feature>
<dbReference type="InterPro" id="IPR013644">
    <property type="entry name" value="DXP_reductoisomerase_C"/>
</dbReference>
<comment type="similarity">
    <text evidence="2 9">Belongs to the DXR family.</text>
</comment>
<feature type="binding site" evidence="9">
    <location>
        <position position="155"/>
    </location>
    <ligand>
        <name>Mn(2+)</name>
        <dbReference type="ChEBI" id="CHEBI:29035"/>
    </ligand>
</feature>
<evidence type="ECO:0000259" key="13">
    <source>
        <dbReference type="Pfam" id="PF13288"/>
    </source>
</evidence>
<organism evidence="14">
    <name type="scientific">uncultured Thermomicrobiales bacterium</name>
    <dbReference type="NCBI Taxonomy" id="1645740"/>
    <lineage>
        <taxon>Bacteria</taxon>
        <taxon>Pseudomonadati</taxon>
        <taxon>Thermomicrobiota</taxon>
        <taxon>Thermomicrobia</taxon>
        <taxon>Thermomicrobiales</taxon>
        <taxon>environmental samples</taxon>
    </lineage>
</organism>
<dbReference type="GO" id="GO:0070402">
    <property type="term" value="F:NADPH binding"/>
    <property type="evidence" value="ECO:0007669"/>
    <property type="project" value="InterPro"/>
</dbReference>
<evidence type="ECO:0000256" key="5">
    <source>
        <dbReference type="ARBA" id="ARBA00023002"/>
    </source>
</evidence>
<feature type="binding site" evidence="9">
    <location>
        <position position="131"/>
    </location>
    <ligand>
        <name>NADPH</name>
        <dbReference type="ChEBI" id="CHEBI:57783"/>
    </ligand>
</feature>
<dbReference type="SUPFAM" id="SSF69055">
    <property type="entry name" value="1-deoxy-D-xylulose-5-phosphate reductoisomerase, C-terminal domain"/>
    <property type="match status" value="1"/>
</dbReference>
<dbReference type="Gene3D" id="1.10.1740.10">
    <property type="match status" value="1"/>
</dbReference>
<feature type="region of interest" description="Disordered" evidence="10">
    <location>
        <begin position="1"/>
        <end position="22"/>
    </location>
</feature>
<feature type="binding site" evidence="9">
    <location>
        <position position="157"/>
    </location>
    <ligand>
        <name>Mn(2+)</name>
        <dbReference type="ChEBI" id="CHEBI:29035"/>
    </ligand>
</feature>
<feature type="binding site" evidence="9">
    <location>
        <position position="51"/>
    </location>
    <ligand>
        <name>NADPH</name>
        <dbReference type="ChEBI" id="CHEBI:57783"/>
    </ligand>
</feature>
<dbReference type="GO" id="GO:0016853">
    <property type="term" value="F:isomerase activity"/>
    <property type="evidence" value="ECO:0007669"/>
    <property type="project" value="UniProtKB-KW"/>
</dbReference>
<dbReference type="GO" id="GO:0030604">
    <property type="term" value="F:1-deoxy-D-xylulose-5-phosphate reductoisomerase activity"/>
    <property type="evidence" value="ECO:0007669"/>
    <property type="project" value="UniProtKB-UniRule"/>
</dbReference>
<keyword evidence="9" id="KW-0460">Magnesium</keyword>
<comment type="cofactor">
    <cofactor evidence="9">
        <name>Mg(2+)</name>
        <dbReference type="ChEBI" id="CHEBI:18420"/>
    </cofactor>
    <cofactor evidence="9">
        <name>Mn(2+)</name>
        <dbReference type="ChEBI" id="CHEBI:29035"/>
    </cofactor>
</comment>
<dbReference type="PANTHER" id="PTHR30525">
    <property type="entry name" value="1-DEOXY-D-XYLULOSE 5-PHOSPHATE REDUCTOISOMERASE"/>
    <property type="match status" value="1"/>
</dbReference>
<dbReference type="EMBL" id="CADCWL010000197">
    <property type="protein sequence ID" value="CAA9577108.1"/>
    <property type="molecule type" value="Genomic_DNA"/>
</dbReference>
<dbReference type="AlphaFoldDB" id="A0A6J4VEM7"/>
<feature type="binding site" evidence="9">
    <location>
        <position position="23"/>
    </location>
    <ligand>
        <name>NADPH</name>
        <dbReference type="ChEBI" id="CHEBI:57783"/>
    </ligand>
</feature>
<dbReference type="UniPathway" id="UPA00056">
    <property type="reaction ID" value="UER00092"/>
</dbReference>